<reference evidence="2 3" key="1">
    <citation type="submission" date="2019-05" db="EMBL/GenBank/DDBJ databases">
        <title>Ruegeria sp. nov., isolated from tidal flat.</title>
        <authorList>
            <person name="Kim W."/>
        </authorList>
    </citation>
    <scope>NUCLEOTIDE SEQUENCE [LARGE SCALE GENOMIC DNA]</scope>
    <source>
        <strain evidence="2 3">CAU 1488</strain>
    </source>
</reference>
<proteinExistence type="predicted"/>
<dbReference type="RefSeq" id="WP_138841052.1">
    <property type="nucleotide sequence ID" value="NZ_VCPD01000002.1"/>
</dbReference>
<dbReference type="Proteomes" id="UP001193035">
    <property type="component" value="Unassembled WGS sequence"/>
</dbReference>
<evidence type="ECO:0000313" key="3">
    <source>
        <dbReference type="Proteomes" id="UP001193035"/>
    </source>
</evidence>
<dbReference type="PANTHER" id="PTHR43883:SF1">
    <property type="entry name" value="GLUCONOKINASE"/>
    <property type="match status" value="1"/>
</dbReference>
<dbReference type="SUPFAM" id="SSF56112">
    <property type="entry name" value="Protein kinase-like (PK-like)"/>
    <property type="match status" value="1"/>
</dbReference>
<name>A0ABY2X1B4_9RHOB</name>
<dbReference type="InterPro" id="IPR052732">
    <property type="entry name" value="Cell-binding_unc_protein"/>
</dbReference>
<feature type="domain" description="Aminoglycoside phosphotransferase" evidence="1">
    <location>
        <begin position="73"/>
        <end position="290"/>
    </location>
</feature>
<dbReference type="SUPFAM" id="SSF52540">
    <property type="entry name" value="P-loop containing nucleoside triphosphate hydrolases"/>
    <property type="match status" value="1"/>
</dbReference>
<dbReference type="Pfam" id="PF13671">
    <property type="entry name" value="AAA_33"/>
    <property type="match status" value="1"/>
</dbReference>
<organism evidence="2 3">
    <name type="scientific">Ruegeria sediminis</name>
    <dbReference type="NCBI Taxonomy" id="2583820"/>
    <lineage>
        <taxon>Bacteria</taxon>
        <taxon>Pseudomonadati</taxon>
        <taxon>Pseudomonadota</taxon>
        <taxon>Alphaproteobacteria</taxon>
        <taxon>Rhodobacterales</taxon>
        <taxon>Roseobacteraceae</taxon>
        <taxon>Ruegeria</taxon>
    </lineage>
</organism>
<dbReference type="Gene3D" id="3.40.50.300">
    <property type="entry name" value="P-loop containing nucleotide triphosphate hydrolases"/>
    <property type="match status" value="1"/>
</dbReference>
<gene>
    <name evidence="2" type="ORF">FGK63_07840</name>
</gene>
<keyword evidence="3" id="KW-1185">Reference proteome</keyword>
<dbReference type="EMBL" id="VCPD01000002">
    <property type="protein sequence ID" value="TMV09023.1"/>
    <property type="molecule type" value="Genomic_DNA"/>
</dbReference>
<dbReference type="PANTHER" id="PTHR43883">
    <property type="entry name" value="SLR0207 PROTEIN"/>
    <property type="match status" value="1"/>
</dbReference>
<dbReference type="Pfam" id="PF01636">
    <property type="entry name" value="APH"/>
    <property type="match status" value="1"/>
</dbReference>
<accession>A0ABY2X1B4</accession>
<evidence type="ECO:0000259" key="1">
    <source>
        <dbReference type="Pfam" id="PF01636"/>
    </source>
</evidence>
<evidence type="ECO:0000313" key="2">
    <source>
        <dbReference type="EMBL" id="TMV09023.1"/>
    </source>
</evidence>
<comment type="caution">
    <text evidence="2">The sequence shown here is derived from an EMBL/GenBank/DDBJ whole genome shotgun (WGS) entry which is preliminary data.</text>
</comment>
<protein>
    <recommendedName>
        <fullName evidence="1">Aminoglycoside phosphotransferase domain-containing protein</fullName>
    </recommendedName>
</protein>
<sequence>MNTEGSGTLQNPENSPEHQAVIAFLADPATHDGQQVQRVDTHISHIFLTDTEAFKLKRPIRTNFLDFSTLNRREAACRREIEVNQTVAAQIYRDVLPIVRRERRLQLGGQGDPVDWVVRMRRFDRAGEFDRLAERGELGVQLAEALADTVAKMHLGAPVAPEFGGAARVKATIEQISEAIETSPAAADLKDPLTDWRSRAQSELDKRTAQLNARRRHGYVRRCHGDLHLGNICLIDGRPTPFDALEFNEEMASTDVIYDIAFIVMDMLERGLRDQANAFLCRYLSATRDYSGLGLLPLFISMRAAVRALVAASRKEPDPHEPGAGERLAFAIRALRDQAKPRLIAIGGLSGSGKSTIARRAAPQIGRGIGAVVLRSDVARKHMFGVSPEDRLPEDAYGPGTTELVYTRLLRDAGRVLRQGFPAVVDATFLSPFEREQVRLAARRAGVPFCPIWMDCGPKTLRARISARTGDASDADVGVLEKQLALRAEAGDWTRVPADGSVEDTAALALAAIRSGSD</sequence>
<dbReference type="InterPro" id="IPR011009">
    <property type="entry name" value="Kinase-like_dom_sf"/>
</dbReference>
<dbReference type="Gene3D" id="3.90.1200.10">
    <property type="match status" value="1"/>
</dbReference>
<dbReference type="InterPro" id="IPR027417">
    <property type="entry name" value="P-loop_NTPase"/>
</dbReference>
<dbReference type="InterPro" id="IPR002575">
    <property type="entry name" value="Aminoglycoside_PTrfase"/>
</dbReference>